<accession>A0AAW1G788</accession>
<sequence length="124" mass="13171">MAASVFLPPSACSCVSWLVLLSGWSGSSRSAVSVQGASPCGFGKLRQSVGGSGGSRKRPANISGVRGQRLSDSNPITRRLRKPWRRAGTDSEASRAVRFRAKAERRGWEGTDLVGSDCCKISVM</sequence>
<evidence type="ECO:0000256" key="2">
    <source>
        <dbReference type="SAM" id="SignalP"/>
    </source>
</evidence>
<evidence type="ECO:0000256" key="1">
    <source>
        <dbReference type="SAM" id="MobiDB-lite"/>
    </source>
</evidence>
<dbReference type="EMBL" id="JBCEZU010000001">
    <property type="protein sequence ID" value="KAK9542607.1"/>
    <property type="molecule type" value="Genomic_DNA"/>
</dbReference>
<evidence type="ECO:0000313" key="3">
    <source>
        <dbReference type="EMBL" id="KAK9542607.1"/>
    </source>
</evidence>
<comment type="caution">
    <text evidence="3">The sequence shown here is derived from an EMBL/GenBank/DDBJ whole genome shotgun (WGS) entry which is preliminary data.</text>
</comment>
<dbReference type="AlphaFoldDB" id="A0AAW1G788"/>
<feature type="region of interest" description="Disordered" evidence="1">
    <location>
        <begin position="45"/>
        <end position="91"/>
    </location>
</feature>
<gene>
    <name evidence="3" type="ORF">VZT92_000451</name>
</gene>
<reference evidence="3 4" key="1">
    <citation type="journal article" date="2024" name="Genome Biol. Evol.">
        <title>Chromosome-level genome assembly of the viviparous eelpout Zoarces viviparus.</title>
        <authorList>
            <person name="Fuhrmann N."/>
            <person name="Brasseur M.V."/>
            <person name="Bakowski C.E."/>
            <person name="Podsiadlowski L."/>
            <person name="Prost S."/>
            <person name="Krehenwinkel H."/>
            <person name="Mayer C."/>
        </authorList>
    </citation>
    <scope>NUCLEOTIDE SEQUENCE [LARGE SCALE GENOMIC DNA]</scope>
    <source>
        <strain evidence="3">NO-MEL_2022_Ind0_liver</strain>
    </source>
</reference>
<evidence type="ECO:0008006" key="5">
    <source>
        <dbReference type="Google" id="ProtNLM"/>
    </source>
</evidence>
<organism evidence="3 4">
    <name type="scientific">Zoarces viviparus</name>
    <name type="common">Viviparous eelpout</name>
    <name type="synonym">Blennius viviparus</name>
    <dbReference type="NCBI Taxonomy" id="48416"/>
    <lineage>
        <taxon>Eukaryota</taxon>
        <taxon>Metazoa</taxon>
        <taxon>Chordata</taxon>
        <taxon>Craniata</taxon>
        <taxon>Vertebrata</taxon>
        <taxon>Euteleostomi</taxon>
        <taxon>Actinopterygii</taxon>
        <taxon>Neopterygii</taxon>
        <taxon>Teleostei</taxon>
        <taxon>Neoteleostei</taxon>
        <taxon>Acanthomorphata</taxon>
        <taxon>Eupercaria</taxon>
        <taxon>Perciformes</taxon>
        <taxon>Cottioidei</taxon>
        <taxon>Zoarcales</taxon>
        <taxon>Zoarcidae</taxon>
        <taxon>Zoarcinae</taxon>
        <taxon>Zoarces</taxon>
    </lineage>
</organism>
<dbReference type="Proteomes" id="UP001488805">
    <property type="component" value="Unassembled WGS sequence"/>
</dbReference>
<keyword evidence="2" id="KW-0732">Signal</keyword>
<feature type="chain" id="PRO_5043721498" description="Secreted protein" evidence="2">
    <location>
        <begin position="31"/>
        <end position="124"/>
    </location>
</feature>
<feature type="signal peptide" evidence="2">
    <location>
        <begin position="1"/>
        <end position="30"/>
    </location>
</feature>
<name>A0AAW1G788_ZOAVI</name>
<proteinExistence type="predicted"/>
<keyword evidence="4" id="KW-1185">Reference proteome</keyword>
<evidence type="ECO:0000313" key="4">
    <source>
        <dbReference type="Proteomes" id="UP001488805"/>
    </source>
</evidence>
<protein>
    <recommendedName>
        <fullName evidence="5">Secreted protein</fullName>
    </recommendedName>
</protein>